<dbReference type="OrthoDB" id="5843584at2759"/>
<evidence type="ECO:0000313" key="1">
    <source>
        <dbReference type="EMBL" id="PAV84168.1"/>
    </source>
</evidence>
<dbReference type="AlphaFoldDB" id="A0A2A2LDL2"/>
<dbReference type="EMBL" id="LIAE01006883">
    <property type="protein sequence ID" value="PAV84168.1"/>
    <property type="molecule type" value="Genomic_DNA"/>
</dbReference>
<dbReference type="InterPro" id="IPR014352">
    <property type="entry name" value="FERM/acyl-CoA-bd_prot_sf"/>
</dbReference>
<sequence>MELFEKKRLQADQQKIRWEKWQMDKREAEQRAKEFAAYWRRRHEEDKDLWRDKDFANANDKMSRAGYKGKHGNLEIPEDKRIEQEALYMQVTVGDHDGNKQIRCAREWEKLMGMTRINAQRLFIKNANKLLTRYGWNPPEGWY</sequence>
<evidence type="ECO:0000313" key="2">
    <source>
        <dbReference type="Proteomes" id="UP000218231"/>
    </source>
</evidence>
<dbReference type="Gene3D" id="1.20.80.10">
    <property type="match status" value="1"/>
</dbReference>
<reference evidence="1 2" key="1">
    <citation type="journal article" date="2017" name="Curr. Biol.">
        <title>Genome architecture and evolution of a unichromosomal asexual nematode.</title>
        <authorList>
            <person name="Fradin H."/>
            <person name="Zegar C."/>
            <person name="Gutwein M."/>
            <person name="Lucas J."/>
            <person name="Kovtun M."/>
            <person name="Corcoran D."/>
            <person name="Baugh L.R."/>
            <person name="Kiontke K."/>
            <person name="Gunsalus K."/>
            <person name="Fitch D.H."/>
            <person name="Piano F."/>
        </authorList>
    </citation>
    <scope>NUCLEOTIDE SEQUENCE [LARGE SCALE GENOMIC DNA]</scope>
    <source>
        <strain evidence="1">PF1309</strain>
    </source>
</reference>
<proteinExistence type="predicted"/>
<keyword evidence="2" id="KW-1185">Reference proteome</keyword>
<dbReference type="Proteomes" id="UP000218231">
    <property type="component" value="Unassembled WGS sequence"/>
</dbReference>
<gene>
    <name evidence="1" type="ORF">WR25_17172</name>
</gene>
<comment type="caution">
    <text evidence="1">The sequence shown here is derived from an EMBL/GenBank/DDBJ whole genome shotgun (WGS) entry which is preliminary data.</text>
</comment>
<dbReference type="SUPFAM" id="SSF47031">
    <property type="entry name" value="Second domain of FERM"/>
    <property type="match status" value="1"/>
</dbReference>
<name>A0A2A2LDL2_9BILA</name>
<dbReference type="InterPro" id="IPR035963">
    <property type="entry name" value="FERM_2"/>
</dbReference>
<protein>
    <submittedName>
        <fullName evidence="1">Uncharacterized protein</fullName>
    </submittedName>
</protein>
<accession>A0A2A2LDL2</accession>
<organism evidence="1 2">
    <name type="scientific">Diploscapter pachys</name>
    <dbReference type="NCBI Taxonomy" id="2018661"/>
    <lineage>
        <taxon>Eukaryota</taxon>
        <taxon>Metazoa</taxon>
        <taxon>Ecdysozoa</taxon>
        <taxon>Nematoda</taxon>
        <taxon>Chromadorea</taxon>
        <taxon>Rhabditida</taxon>
        <taxon>Rhabditina</taxon>
        <taxon>Rhabditomorpha</taxon>
        <taxon>Rhabditoidea</taxon>
        <taxon>Rhabditidae</taxon>
        <taxon>Diploscapter</taxon>
    </lineage>
</organism>